<feature type="binding site" evidence="7">
    <location>
        <position position="71"/>
    </location>
    <ligand>
        <name>Mg(2+)</name>
        <dbReference type="ChEBI" id="CHEBI:18420"/>
        <label>1</label>
        <note>catalytic</note>
    </ligand>
</feature>
<evidence type="ECO:0000256" key="5">
    <source>
        <dbReference type="ARBA" id="ARBA00022801"/>
    </source>
</evidence>
<dbReference type="EMBL" id="FOGL01000014">
    <property type="protein sequence ID" value="SER97363.1"/>
    <property type="molecule type" value="Genomic_DNA"/>
</dbReference>
<protein>
    <recommendedName>
        <fullName evidence="3">inositol-phosphate phosphatase</fullName>
        <ecNumber evidence="3">3.1.3.25</ecNumber>
    </recommendedName>
</protein>
<evidence type="ECO:0000256" key="1">
    <source>
        <dbReference type="ARBA" id="ARBA00001033"/>
    </source>
</evidence>
<gene>
    <name evidence="8" type="ORF">SAMN04487944_11435</name>
</gene>
<dbReference type="PROSITE" id="PS00630">
    <property type="entry name" value="IMP_2"/>
    <property type="match status" value="1"/>
</dbReference>
<evidence type="ECO:0000256" key="6">
    <source>
        <dbReference type="ARBA" id="ARBA00022842"/>
    </source>
</evidence>
<feature type="binding site" evidence="7">
    <location>
        <position position="91"/>
    </location>
    <ligand>
        <name>Mg(2+)</name>
        <dbReference type="ChEBI" id="CHEBI:18420"/>
        <label>1</label>
        <note>catalytic</note>
    </ligand>
</feature>
<dbReference type="PANTHER" id="PTHR20854:SF4">
    <property type="entry name" value="INOSITOL-1-MONOPHOSPHATASE-RELATED"/>
    <property type="match status" value="1"/>
</dbReference>
<dbReference type="GO" id="GO:0046854">
    <property type="term" value="P:phosphatidylinositol phosphate biosynthetic process"/>
    <property type="evidence" value="ECO:0007669"/>
    <property type="project" value="InterPro"/>
</dbReference>
<feature type="binding site" evidence="7">
    <location>
        <position position="217"/>
    </location>
    <ligand>
        <name>Mg(2+)</name>
        <dbReference type="ChEBI" id="CHEBI:18420"/>
        <label>1</label>
        <note>catalytic</note>
    </ligand>
</feature>
<dbReference type="GO" id="GO:0008934">
    <property type="term" value="F:inositol monophosphate 1-phosphatase activity"/>
    <property type="evidence" value="ECO:0007669"/>
    <property type="project" value="TreeGrafter"/>
</dbReference>
<dbReference type="SUPFAM" id="SSF56655">
    <property type="entry name" value="Carbohydrate phosphatase"/>
    <property type="match status" value="1"/>
</dbReference>
<dbReference type="CDD" id="cd01637">
    <property type="entry name" value="IMPase_like"/>
    <property type="match status" value="1"/>
</dbReference>
<dbReference type="Proteomes" id="UP000199687">
    <property type="component" value="Unassembled WGS sequence"/>
</dbReference>
<dbReference type="PROSITE" id="PS00629">
    <property type="entry name" value="IMP_1"/>
    <property type="match status" value="1"/>
</dbReference>
<evidence type="ECO:0000313" key="8">
    <source>
        <dbReference type="EMBL" id="SER97363.1"/>
    </source>
</evidence>
<evidence type="ECO:0000256" key="2">
    <source>
        <dbReference type="ARBA" id="ARBA00001946"/>
    </source>
</evidence>
<dbReference type="PANTHER" id="PTHR20854">
    <property type="entry name" value="INOSITOL MONOPHOSPHATASE"/>
    <property type="match status" value="1"/>
</dbReference>
<evidence type="ECO:0000256" key="4">
    <source>
        <dbReference type="ARBA" id="ARBA00022723"/>
    </source>
</evidence>
<keyword evidence="5" id="KW-0378">Hydrolase</keyword>
<sequence>MQKAIRQNIFDNAKHWVYEAGERIRDHMQQQFQIDTKSNPNDLVTEVDKATEQFFAEKIRSTYPDHKLIGEEGYGDRVESVDGTIWIIDPIDGTMNFVHQKRNFAISIGIYSDGIGEIALIYNVMDDVLYTALKGEGAYRNQDKLPMLSEEVKLETSIIGMNSILACENKRVNEKRVQQLIKDTRGTRSYGSAALEFAYVAEGIMDAYITMKLAPWDFAAGYILVDEVGGMTTQATGEPVNVLTNNTIVTCNKQIYQSIIKEYIEFK</sequence>
<keyword evidence="4 7" id="KW-0479">Metal-binding</keyword>
<proteinExistence type="predicted"/>
<keyword evidence="9" id="KW-1185">Reference proteome</keyword>
<evidence type="ECO:0000256" key="7">
    <source>
        <dbReference type="PIRSR" id="PIRSR600760-2"/>
    </source>
</evidence>
<accession>A0A1H9TL54</accession>
<dbReference type="InterPro" id="IPR020583">
    <property type="entry name" value="Inositol_monoP_metal-BS"/>
</dbReference>
<dbReference type="InterPro" id="IPR000760">
    <property type="entry name" value="Inositol_monophosphatase-like"/>
</dbReference>
<dbReference type="EC" id="3.1.3.25" evidence="3"/>
<feature type="binding site" evidence="7">
    <location>
        <position position="89"/>
    </location>
    <ligand>
        <name>Mg(2+)</name>
        <dbReference type="ChEBI" id="CHEBI:18420"/>
        <label>1</label>
        <note>catalytic</note>
    </ligand>
</feature>
<dbReference type="Gene3D" id="3.40.190.80">
    <property type="match status" value="1"/>
</dbReference>
<dbReference type="Pfam" id="PF00459">
    <property type="entry name" value="Inositol_P"/>
    <property type="match status" value="1"/>
</dbReference>
<reference evidence="8 9" key="1">
    <citation type="submission" date="2016-10" db="EMBL/GenBank/DDBJ databases">
        <authorList>
            <person name="de Groot N.N."/>
        </authorList>
    </citation>
    <scope>NUCLEOTIDE SEQUENCE [LARGE SCALE GENOMIC DNA]</scope>
    <source>
        <strain evidence="8 9">CGMCC 1.7727</strain>
    </source>
</reference>
<name>A0A1H9TL54_9BACI</name>
<dbReference type="STRING" id="531814.SAMN04487944_11435"/>
<dbReference type="RefSeq" id="WP_089741945.1">
    <property type="nucleotide sequence ID" value="NZ_FOGL01000014.1"/>
</dbReference>
<comment type="catalytic activity">
    <reaction evidence="1">
        <text>a myo-inositol phosphate + H2O = myo-inositol + phosphate</text>
        <dbReference type="Rhea" id="RHEA:24056"/>
        <dbReference type="ChEBI" id="CHEBI:15377"/>
        <dbReference type="ChEBI" id="CHEBI:17268"/>
        <dbReference type="ChEBI" id="CHEBI:43474"/>
        <dbReference type="ChEBI" id="CHEBI:84139"/>
        <dbReference type="EC" id="3.1.3.25"/>
    </reaction>
</comment>
<comment type="cofactor">
    <cofactor evidence="2 7">
        <name>Mg(2+)</name>
        <dbReference type="ChEBI" id="CHEBI:18420"/>
    </cofactor>
</comment>
<evidence type="ECO:0000256" key="3">
    <source>
        <dbReference type="ARBA" id="ARBA00013106"/>
    </source>
</evidence>
<evidence type="ECO:0000313" key="9">
    <source>
        <dbReference type="Proteomes" id="UP000199687"/>
    </source>
</evidence>
<dbReference type="FunFam" id="3.30.540.10:FF:000003">
    <property type="entry name" value="Inositol-1-monophosphatase"/>
    <property type="match status" value="1"/>
</dbReference>
<dbReference type="InterPro" id="IPR020550">
    <property type="entry name" value="Inositol_monophosphatase_CS"/>
</dbReference>
<dbReference type="AlphaFoldDB" id="A0A1H9TL54"/>
<keyword evidence="6 7" id="KW-0460">Magnesium</keyword>
<feature type="binding site" evidence="7">
    <location>
        <position position="92"/>
    </location>
    <ligand>
        <name>Mg(2+)</name>
        <dbReference type="ChEBI" id="CHEBI:18420"/>
        <label>1</label>
        <note>catalytic</note>
    </ligand>
</feature>
<dbReference type="OrthoDB" id="9772456at2"/>
<dbReference type="Gene3D" id="3.30.540.10">
    <property type="entry name" value="Fructose-1,6-Bisphosphatase, subunit A, domain 1"/>
    <property type="match status" value="1"/>
</dbReference>
<dbReference type="GO" id="GO:0007165">
    <property type="term" value="P:signal transduction"/>
    <property type="evidence" value="ECO:0007669"/>
    <property type="project" value="TreeGrafter"/>
</dbReference>
<dbReference type="GO" id="GO:0006020">
    <property type="term" value="P:inositol metabolic process"/>
    <property type="evidence" value="ECO:0007669"/>
    <property type="project" value="TreeGrafter"/>
</dbReference>
<dbReference type="GO" id="GO:0046872">
    <property type="term" value="F:metal ion binding"/>
    <property type="evidence" value="ECO:0007669"/>
    <property type="project" value="UniProtKB-KW"/>
</dbReference>
<dbReference type="PRINTS" id="PR00377">
    <property type="entry name" value="IMPHPHTASES"/>
</dbReference>
<organism evidence="8 9">
    <name type="scientific">Gracilibacillus ureilyticus</name>
    <dbReference type="NCBI Taxonomy" id="531814"/>
    <lineage>
        <taxon>Bacteria</taxon>
        <taxon>Bacillati</taxon>
        <taxon>Bacillota</taxon>
        <taxon>Bacilli</taxon>
        <taxon>Bacillales</taxon>
        <taxon>Bacillaceae</taxon>
        <taxon>Gracilibacillus</taxon>
    </lineage>
</organism>